<evidence type="ECO:0000256" key="10">
    <source>
        <dbReference type="SAM" id="Phobius"/>
    </source>
</evidence>
<feature type="transmembrane region" description="Helical" evidence="10">
    <location>
        <begin position="1404"/>
        <end position="1425"/>
    </location>
</feature>
<name>A0A812TUI5_SYMPI</name>
<keyword evidence="3 10" id="KW-0812">Transmembrane</keyword>
<evidence type="ECO:0000256" key="6">
    <source>
        <dbReference type="ARBA" id="ARBA00022833"/>
    </source>
</evidence>
<protein>
    <submittedName>
        <fullName evidence="13">Uncharacterized protein</fullName>
    </submittedName>
</protein>
<organism evidence="13 14">
    <name type="scientific">Symbiodinium pilosum</name>
    <name type="common">Dinoflagellate</name>
    <dbReference type="NCBI Taxonomy" id="2952"/>
    <lineage>
        <taxon>Eukaryota</taxon>
        <taxon>Sar</taxon>
        <taxon>Alveolata</taxon>
        <taxon>Dinophyceae</taxon>
        <taxon>Suessiales</taxon>
        <taxon>Symbiodiniaceae</taxon>
        <taxon>Symbiodinium</taxon>
    </lineage>
</organism>
<dbReference type="Pfam" id="PF24827">
    <property type="entry name" value="AstE_AspA_cat"/>
    <property type="match status" value="1"/>
</dbReference>
<keyword evidence="4" id="KW-0479">Metal-binding</keyword>
<evidence type="ECO:0000256" key="8">
    <source>
        <dbReference type="ARBA" id="ARBA00023136"/>
    </source>
</evidence>
<evidence type="ECO:0000256" key="4">
    <source>
        <dbReference type="ARBA" id="ARBA00022723"/>
    </source>
</evidence>
<feature type="transmembrane region" description="Helical" evidence="10">
    <location>
        <begin position="1514"/>
        <end position="1535"/>
    </location>
</feature>
<proteinExistence type="predicted"/>
<dbReference type="Pfam" id="PF04547">
    <property type="entry name" value="Anoctamin"/>
    <property type="match status" value="1"/>
</dbReference>
<evidence type="ECO:0000256" key="2">
    <source>
        <dbReference type="ARBA" id="ARBA00004141"/>
    </source>
</evidence>
<dbReference type="InterPro" id="IPR055438">
    <property type="entry name" value="AstE_AspA_cat"/>
</dbReference>
<keyword evidence="5" id="KW-0378">Hydrolase</keyword>
<feature type="compositionally biased region" description="Polar residues" evidence="9">
    <location>
        <begin position="876"/>
        <end position="894"/>
    </location>
</feature>
<dbReference type="GO" id="GO:0016020">
    <property type="term" value="C:membrane"/>
    <property type="evidence" value="ECO:0007669"/>
    <property type="project" value="UniProtKB-SubCell"/>
</dbReference>
<dbReference type="GO" id="GO:0005254">
    <property type="term" value="F:chloride channel activity"/>
    <property type="evidence" value="ECO:0007669"/>
    <property type="project" value="TreeGrafter"/>
</dbReference>
<sequence>MDWKKRRTLASGQVKRNPALVKRDSFETEVLLSNVAAIEQNTRYVEEDLNRCYLLADLQSDEKSTSSLERKRAREVDAALGPKSSETPRCDFIVDLHNTTAATGVALLMAPDDEFAHEVGHYLSTLDDTVRVVEWNDQPDWPLCPSVGRSGLTFEVGPCPWGCLEPELFQRSRRLVLALLDYVDKHNMLIAKGSTKKEQVSMPVYRAIGISMDYPRAADGDPKGIGLYDAATTAMEMLNGSAVKVESKASGDLFAEVRYEAEGLHIVGSVARKSSSDAEDDDVGGPAILVPVEEASQDAAVEAEAAAETVPDAVAHEEDDGAASAENSHDKDEVAMGPGHFSAEAASSRLDDKEEEEAEHAAPAEAASTSFGPVVMGKRSEPHVAATTSAQDVELTPVAPNLGPGPSEKAQRPSSSKAPRLEKGADALQESMADLPAEAPAAKASFPCLPAQLPFHFRWDVPCLRLEGAEPCLPSSWERAIGHRIEREWRRCRKDQEQAWVSNGSLPFEVQRLAASLGASSDSTFAGVCERALSAWYTGEAVQSRPLVPMKVLGLEKAPRKPLQQQDLEAVAVLGSMWCYLTYDLSSDPLLAGLGYADVKPTSFSTLMFVYSTQVADTSETYELRFARVDHFDFALCFPPAPYPSCGLPMPEVDFATVLGLDPRADMSTSEEGMLQARAVLTWLFWDCFDEIFTPNWPNSAEIKLRDKPARTLLPFGVHRRFDKKLKDCTDRAEALGCLLATMRAKPFQLPFRCTVTLDEAQAHREQHGAGHTRLAAVELAFQKAASEYNEMLDGECLPKQWLSVPQDQDRWPLQLESADEGSSQEDIREVKALPASCQLPCSSKKLAVVHCKGIMRLTELLGDQDGQAKSRRRLTSTSTADFTPRNAASSTEPGSIIRVETEDREMDMTLDLSRWEDEGVLTVGDININDHALTREVLLVVEQMEECAHVESRHVLHCGDLQRESLKHQLSHLAHGLRAMQRASVKHQLRGVGLAVLETEREKPQDALRASSLASRALKAIKRQRGSQLPEAVEAEASHLASSVASALDVHDEDRLGRQSRQQIMLVSAPEGVLRKEAEARKMLRRVLPSRNNNEFLGGFTPSQFDQGGPLQLYWAETSQKPYEYQPYFCSAVPEADPSALLSPSERKFLVKRLVTDPLLDNKLPSLAGSLMVGGANMDPRELQADGIIEGGLVNLQSSAGLLQLCNGFIFPWRSRGWRYFIPLRRCDTALVLRHFGPKTASYFEFLETYSSFLFIASLFGIFAELSGPPNAEAAFAFWKIIRPSFGICMCIWGACFCIFWRRRAAQLAFSWANGWIEEGDDLRSSSAIQGLAQVRPELASRWRQNFDKADLSKQEETLDVLRAVLRAPSSSAQFGNRALRYDIAHFDETCYQSKYAQLWRSLFAYLASGCLIVLAYGATYGTLAANYVLGLSNTMLGYMVMGFTTSVFVPLLNTLHHAVVLITNEYQLFRQDCDKERDLLDRLFVFALFNTYNSLLWIAFAERNMEQLRIQVMFIMVFSRAIVNNMMEFYWLLWMKQIRESASNMHSSNLQKTIWRRMLVVLTGDFHDEVSDAAGSLQGPEGWMLGQLSDQLTRDTSFEQAKETIELVIQYGLVMMFTLAFPLTPLIALIDCNIEKRLDAFKIVRLQRSPEPRMVVGLGQPFRAFVFVTALGLLVSGLMLYFTEYPGEQCARCTMFSNCGSCGGTGVDLILPDVSVELRLFLLSAGEHILLILMSPLAQ</sequence>
<evidence type="ECO:0000256" key="3">
    <source>
        <dbReference type="ARBA" id="ARBA00022692"/>
    </source>
</evidence>
<feature type="transmembrane region" description="Helical" evidence="10">
    <location>
        <begin position="1610"/>
        <end position="1632"/>
    </location>
</feature>
<dbReference type="PANTHER" id="PTHR12308">
    <property type="entry name" value="ANOCTAMIN"/>
    <property type="match status" value="1"/>
</dbReference>
<keyword evidence="14" id="KW-1185">Reference proteome</keyword>
<dbReference type="GO" id="GO:0046872">
    <property type="term" value="F:metal ion binding"/>
    <property type="evidence" value="ECO:0007669"/>
    <property type="project" value="UniProtKB-KW"/>
</dbReference>
<feature type="transmembrane region" description="Helical" evidence="10">
    <location>
        <begin position="1277"/>
        <end position="1302"/>
    </location>
</feature>
<evidence type="ECO:0000256" key="5">
    <source>
        <dbReference type="ARBA" id="ARBA00022801"/>
    </source>
</evidence>
<feature type="domain" description="Anoctamin transmembrane" evidence="11">
    <location>
        <begin position="1235"/>
        <end position="1735"/>
    </location>
</feature>
<evidence type="ECO:0000256" key="9">
    <source>
        <dbReference type="SAM" id="MobiDB-lite"/>
    </source>
</evidence>
<gene>
    <name evidence="13" type="ORF">SPIL2461_LOCUS14233</name>
</gene>
<dbReference type="InterPro" id="IPR049452">
    <property type="entry name" value="Anoctamin_TM"/>
</dbReference>
<evidence type="ECO:0000259" key="11">
    <source>
        <dbReference type="Pfam" id="PF04547"/>
    </source>
</evidence>
<evidence type="ECO:0000313" key="13">
    <source>
        <dbReference type="EMBL" id="CAE7538140.1"/>
    </source>
</evidence>
<feature type="region of interest" description="Disordered" evidence="9">
    <location>
        <begin position="866"/>
        <end position="895"/>
    </location>
</feature>
<dbReference type="InterPro" id="IPR007632">
    <property type="entry name" value="Anoctamin"/>
</dbReference>
<comment type="cofactor">
    <cofactor evidence="1">
        <name>Zn(2+)</name>
        <dbReference type="ChEBI" id="CHEBI:29105"/>
    </cofactor>
</comment>
<feature type="compositionally biased region" description="Basic and acidic residues" evidence="9">
    <location>
        <begin position="65"/>
        <end position="77"/>
    </location>
</feature>
<reference evidence="13" key="1">
    <citation type="submission" date="2021-02" db="EMBL/GenBank/DDBJ databases">
        <authorList>
            <person name="Dougan E. K."/>
            <person name="Rhodes N."/>
            <person name="Thang M."/>
            <person name="Chan C."/>
        </authorList>
    </citation>
    <scope>NUCLEOTIDE SEQUENCE</scope>
</reference>
<feature type="transmembrane region" description="Helical" evidence="10">
    <location>
        <begin position="1485"/>
        <end position="1502"/>
    </location>
</feature>
<keyword evidence="6" id="KW-0862">Zinc</keyword>
<keyword evidence="8 10" id="KW-0472">Membrane</keyword>
<evidence type="ECO:0000256" key="7">
    <source>
        <dbReference type="ARBA" id="ARBA00022989"/>
    </source>
</evidence>
<evidence type="ECO:0000313" key="14">
    <source>
        <dbReference type="Proteomes" id="UP000649617"/>
    </source>
</evidence>
<comment type="caution">
    <text evidence="13">The sequence shown here is derived from an EMBL/GenBank/DDBJ whole genome shotgun (WGS) entry which is preliminary data.</text>
</comment>
<feature type="region of interest" description="Disordered" evidence="9">
    <location>
        <begin position="65"/>
        <end position="84"/>
    </location>
</feature>
<feature type="domain" description="Succinylglutamate desuccinylase/Aspartoacylase catalytic" evidence="12">
    <location>
        <begin position="16"/>
        <end position="182"/>
    </location>
</feature>
<accession>A0A812TUI5</accession>
<dbReference type="EMBL" id="CAJNIZ010032557">
    <property type="protein sequence ID" value="CAE7538140.1"/>
    <property type="molecule type" value="Genomic_DNA"/>
</dbReference>
<dbReference type="SUPFAM" id="SSF53187">
    <property type="entry name" value="Zn-dependent exopeptidases"/>
    <property type="match status" value="1"/>
</dbReference>
<evidence type="ECO:0000256" key="1">
    <source>
        <dbReference type="ARBA" id="ARBA00001947"/>
    </source>
</evidence>
<feature type="region of interest" description="Disordered" evidence="9">
    <location>
        <begin position="317"/>
        <end position="424"/>
    </location>
</feature>
<comment type="subcellular location">
    <subcellularLocation>
        <location evidence="2">Membrane</location>
        <topology evidence="2">Multi-pass membrane protein</topology>
    </subcellularLocation>
</comment>
<dbReference type="GO" id="GO:0016788">
    <property type="term" value="F:hydrolase activity, acting on ester bonds"/>
    <property type="evidence" value="ECO:0007669"/>
    <property type="project" value="InterPro"/>
</dbReference>
<dbReference type="Proteomes" id="UP000649617">
    <property type="component" value="Unassembled WGS sequence"/>
</dbReference>
<dbReference type="OrthoDB" id="296386at2759"/>
<dbReference type="PANTHER" id="PTHR12308:SF73">
    <property type="entry name" value="ANOCTAMIN"/>
    <property type="match status" value="1"/>
</dbReference>
<feature type="transmembrane region" description="Helical" evidence="10">
    <location>
        <begin position="1664"/>
        <end position="1684"/>
    </location>
</feature>
<evidence type="ECO:0000259" key="12">
    <source>
        <dbReference type="Pfam" id="PF24827"/>
    </source>
</evidence>
<keyword evidence="7 10" id="KW-1133">Transmembrane helix</keyword>
<dbReference type="Gene3D" id="3.40.630.10">
    <property type="entry name" value="Zn peptidases"/>
    <property type="match status" value="1"/>
</dbReference>
<feature type="transmembrane region" description="Helical" evidence="10">
    <location>
        <begin position="1437"/>
        <end position="1464"/>
    </location>
</feature>